<reference evidence="8 9" key="1">
    <citation type="submission" date="2020-01" db="EMBL/GenBank/DDBJ databases">
        <title>Jiella pacifica sp. nov.</title>
        <authorList>
            <person name="Xue Z."/>
            <person name="Zhu S."/>
            <person name="Chen J."/>
            <person name="Yang J."/>
        </authorList>
    </citation>
    <scope>NUCLEOTIDE SEQUENCE [LARGE SCALE GENOMIC DNA]</scope>
    <source>
        <strain evidence="8 9">40Bstr34</strain>
    </source>
</reference>
<dbReference type="GO" id="GO:0004222">
    <property type="term" value="F:metalloendopeptidase activity"/>
    <property type="evidence" value="ECO:0007669"/>
    <property type="project" value="InterPro"/>
</dbReference>
<organism evidence="8 9">
    <name type="scientific">Jiella pacifica</name>
    <dbReference type="NCBI Taxonomy" id="2696469"/>
    <lineage>
        <taxon>Bacteria</taxon>
        <taxon>Pseudomonadati</taxon>
        <taxon>Pseudomonadota</taxon>
        <taxon>Alphaproteobacteria</taxon>
        <taxon>Hyphomicrobiales</taxon>
        <taxon>Aurantimonadaceae</taxon>
        <taxon>Jiella</taxon>
    </lineage>
</organism>
<proteinExistence type="predicted"/>
<evidence type="ECO:0000256" key="4">
    <source>
        <dbReference type="ARBA" id="ARBA00022801"/>
    </source>
</evidence>
<evidence type="ECO:0000256" key="5">
    <source>
        <dbReference type="ARBA" id="ARBA00022833"/>
    </source>
</evidence>
<keyword evidence="5" id="KW-0862">Zinc</keyword>
<keyword evidence="2 8" id="KW-0645">Protease</keyword>
<dbReference type="GO" id="GO:0051603">
    <property type="term" value="P:proteolysis involved in protein catabolic process"/>
    <property type="evidence" value="ECO:0007669"/>
    <property type="project" value="TreeGrafter"/>
</dbReference>
<comment type="cofactor">
    <cofactor evidence="1">
        <name>Zn(2+)</name>
        <dbReference type="ChEBI" id="CHEBI:29105"/>
    </cofactor>
</comment>
<dbReference type="CDD" id="cd07324">
    <property type="entry name" value="M48C_Oma1-like"/>
    <property type="match status" value="1"/>
</dbReference>
<dbReference type="EMBL" id="JAAAMG010000014">
    <property type="protein sequence ID" value="NDW06071.1"/>
    <property type="molecule type" value="Genomic_DNA"/>
</dbReference>
<dbReference type="Gene3D" id="3.30.2010.10">
    <property type="entry name" value="Metalloproteases ('zincins'), catalytic domain"/>
    <property type="match status" value="1"/>
</dbReference>
<keyword evidence="9" id="KW-1185">Reference proteome</keyword>
<evidence type="ECO:0000313" key="9">
    <source>
        <dbReference type="Proteomes" id="UP000469011"/>
    </source>
</evidence>
<dbReference type="InterPro" id="IPR001915">
    <property type="entry name" value="Peptidase_M48"/>
</dbReference>
<name>A0A6N9T471_9HYPH</name>
<comment type="caution">
    <text evidence="8">The sequence shown here is derived from an EMBL/GenBank/DDBJ whole genome shotgun (WGS) entry which is preliminary data.</text>
</comment>
<evidence type="ECO:0000256" key="3">
    <source>
        <dbReference type="ARBA" id="ARBA00022723"/>
    </source>
</evidence>
<keyword evidence="6 8" id="KW-0482">Metalloprotease</keyword>
<dbReference type="GO" id="GO:0016020">
    <property type="term" value="C:membrane"/>
    <property type="evidence" value="ECO:0007669"/>
    <property type="project" value="TreeGrafter"/>
</dbReference>
<dbReference type="PANTHER" id="PTHR22726">
    <property type="entry name" value="METALLOENDOPEPTIDASE OMA1"/>
    <property type="match status" value="1"/>
</dbReference>
<dbReference type="GO" id="GO:0046872">
    <property type="term" value="F:metal ion binding"/>
    <property type="evidence" value="ECO:0007669"/>
    <property type="project" value="UniProtKB-KW"/>
</dbReference>
<evidence type="ECO:0000256" key="1">
    <source>
        <dbReference type="ARBA" id="ARBA00001947"/>
    </source>
</evidence>
<dbReference type="Pfam" id="PF01435">
    <property type="entry name" value="Peptidase_M48"/>
    <property type="match status" value="1"/>
</dbReference>
<accession>A0A6N9T471</accession>
<sequence length="512" mass="54830">MTAPWHQLKTGPRMRALMRAAGICALAIASGCTTMEAGLDGLSAARDEDSLQAGYTSTRQPITFETAQQGDPQSVIGRSQHPKILAAYGGAYSDPKLEQALAGIVGKLAAASDDPNRAYRITILNSPNINAFALPGGYVYITRGLLALANDSSEVAAVIGHEMGHITANHGIQRQQREQAAELASRVVSEVLENESAGQIALAKGKLSLAQFSRQQELQADGLGIRHVARAGYDPFAAARFLKAMDAYANMRNAFQAKNPNLDFLASHPSAPQRIQLAEKLAGEVNPVGNAGKRDRDRYLDGVDGMLFGDSAAEGYVRERTFLHPGLGISFTVPKGFILDNTAEAVMATGPDDTAIRFDGVALPPNRSLVDYVNSGWIGGLEAGSVRQRRIHGLEAVSAKARGGEYDFDVTVVRLGGQVYRFLTAVPSKASVNAETIAVETADSFHQLTPQEQAALKPLRIRIVDARPGDTAETLSNRMVGVDGKERLFRLLNELGPDDAVKSGQRYKIVGE</sequence>
<evidence type="ECO:0000259" key="7">
    <source>
        <dbReference type="Pfam" id="PF01435"/>
    </source>
</evidence>
<keyword evidence="3" id="KW-0479">Metal-binding</keyword>
<gene>
    <name evidence="8" type="ORF">GTK09_16750</name>
</gene>
<evidence type="ECO:0000256" key="2">
    <source>
        <dbReference type="ARBA" id="ARBA00022670"/>
    </source>
</evidence>
<dbReference type="InterPro" id="IPR051156">
    <property type="entry name" value="Mito/Outer_Membr_Metalloprot"/>
</dbReference>
<evidence type="ECO:0000313" key="8">
    <source>
        <dbReference type="EMBL" id="NDW06071.1"/>
    </source>
</evidence>
<dbReference type="AlphaFoldDB" id="A0A6N9T471"/>
<evidence type="ECO:0000256" key="6">
    <source>
        <dbReference type="ARBA" id="ARBA00023049"/>
    </source>
</evidence>
<dbReference type="PANTHER" id="PTHR22726:SF1">
    <property type="entry name" value="METALLOENDOPEPTIDASE OMA1, MITOCHONDRIAL"/>
    <property type="match status" value="1"/>
</dbReference>
<protein>
    <submittedName>
        <fullName evidence="8">M48 family metalloprotease</fullName>
    </submittedName>
</protein>
<feature type="domain" description="Peptidase M48" evidence="7">
    <location>
        <begin position="96"/>
        <end position="280"/>
    </location>
</feature>
<keyword evidence="4" id="KW-0378">Hydrolase</keyword>
<dbReference type="Proteomes" id="UP000469011">
    <property type="component" value="Unassembled WGS sequence"/>
</dbReference>